<organism evidence="2 3">
    <name type="scientific">Ephemerocybe angulata</name>
    <dbReference type="NCBI Taxonomy" id="980116"/>
    <lineage>
        <taxon>Eukaryota</taxon>
        <taxon>Fungi</taxon>
        <taxon>Dikarya</taxon>
        <taxon>Basidiomycota</taxon>
        <taxon>Agaricomycotina</taxon>
        <taxon>Agaricomycetes</taxon>
        <taxon>Agaricomycetidae</taxon>
        <taxon>Agaricales</taxon>
        <taxon>Agaricineae</taxon>
        <taxon>Psathyrellaceae</taxon>
        <taxon>Ephemerocybe</taxon>
    </lineage>
</organism>
<name>A0A8H5AUJ0_9AGAR</name>
<evidence type="ECO:0000256" key="1">
    <source>
        <dbReference type="SAM" id="SignalP"/>
    </source>
</evidence>
<dbReference type="AlphaFoldDB" id="A0A8H5AUJ0"/>
<accession>A0A8H5AUJ0</accession>
<protein>
    <submittedName>
        <fullName evidence="2">Uncharacterized protein</fullName>
    </submittedName>
</protein>
<evidence type="ECO:0000313" key="3">
    <source>
        <dbReference type="Proteomes" id="UP000541558"/>
    </source>
</evidence>
<evidence type="ECO:0000313" key="2">
    <source>
        <dbReference type="EMBL" id="KAF5311330.1"/>
    </source>
</evidence>
<proteinExistence type="predicted"/>
<dbReference type="Proteomes" id="UP000541558">
    <property type="component" value="Unassembled WGS sequence"/>
</dbReference>
<keyword evidence="1" id="KW-0732">Signal</keyword>
<dbReference type="InterPro" id="IPR009078">
    <property type="entry name" value="Ferritin-like_SF"/>
</dbReference>
<feature type="chain" id="PRO_5034400657" evidence="1">
    <location>
        <begin position="20"/>
        <end position="238"/>
    </location>
</feature>
<sequence>MKLSRCLTLLAALLPITLAAPTASGARRQDGATIDNDSNSRVLGDALSLEQLAVSFYDSSLALLSADDFRAAGYADSVRQGYEQVLESAKAHSDYLVGEMTNLGHADAAVGNCDYTFPVKTTEDFINMSEAIQAHAVSTYTGALDRSQSNTYTTVFGKMLGDETRYATWISTAVKHQGLADNTSFDSSPLSSRQVTPTGVTGIVVYAQCECGTTTVTGFLSAGLDNPGAGGCAFAVTN</sequence>
<gene>
    <name evidence="2" type="ORF">D9611_012565</name>
</gene>
<keyword evidence="3" id="KW-1185">Reference proteome</keyword>
<dbReference type="CDD" id="cd00657">
    <property type="entry name" value="Ferritin_like"/>
    <property type="match status" value="1"/>
</dbReference>
<dbReference type="SUPFAM" id="SSF47240">
    <property type="entry name" value="Ferritin-like"/>
    <property type="match status" value="1"/>
</dbReference>
<feature type="signal peptide" evidence="1">
    <location>
        <begin position="1"/>
        <end position="19"/>
    </location>
</feature>
<comment type="caution">
    <text evidence="2">The sequence shown here is derived from an EMBL/GenBank/DDBJ whole genome shotgun (WGS) entry which is preliminary data.</text>
</comment>
<reference evidence="2 3" key="1">
    <citation type="journal article" date="2020" name="ISME J.">
        <title>Uncovering the hidden diversity of litter-decomposition mechanisms in mushroom-forming fungi.</title>
        <authorList>
            <person name="Floudas D."/>
            <person name="Bentzer J."/>
            <person name="Ahren D."/>
            <person name="Johansson T."/>
            <person name="Persson P."/>
            <person name="Tunlid A."/>
        </authorList>
    </citation>
    <scope>NUCLEOTIDE SEQUENCE [LARGE SCALE GENOMIC DNA]</scope>
    <source>
        <strain evidence="2 3">CBS 175.51</strain>
    </source>
</reference>
<dbReference type="EMBL" id="JAACJK010000227">
    <property type="protein sequence ID" value="KAF5311330.1"/>
    <property type="molecule type" value="Genomic_DNA"/>
</dbReference>
<dbReference type="Pfam" id="PF13668">
    <property type="entry name" value="Ferritin_2"/>
    <property type="match status" value="1"/>
</dbReference>
<dbReference type="OrthoDB" id="1001765at2759"/>